<dbReference type="GO" id="GO:0045159">
    <property type="term" value="F:myosin II binding"/>
    <property type="evidence" value="ECO:0007669"/>
    <property type="project" value="TreeGrafter"/>
</dbReference>
<proteinExistence type="inferred from homology"/>
<dbReference type="GO" id="GO:0005096">
    <property type="term" value="F:GTPase activator activity"/>
    <property type="evidence" value="ECO:0007669"/>
    <property type="project" value="TreeGrafter"/>
</dbReference>
<sequence>MDALFKGKGAYNDFSYDLRDARDWSVASLKEIKCLSNITSFAVDPLSGLVAFGSSSGSIHIHGGPAVEKLFKLPKAASVKLLQFASSSFKLVCVDKNDTLHIWDLNVYGNPKLEKSFHVKNSVLSIALSPNHDHIFIAMKSGEIATFDLLCLRISPYTIPNMWKEFEEKMLASGMPFSPTPGSTTPLEMVHHPRDLNLLFLAYAGGIALCDITDRVALRHYELVLPPGAQGGMGYSDPDILQHRRPQVTALAVHPSGHLFAVGYTDGSIAFWAVEDEDKPLTVRTLDEDDVNVVNGERLAEMLSSQNPGGASSRTPQHISLREPIFKLTWSGSDLSHGRTILTMLGGTFPGDSGGVFALLFSALEPPSVLPAPTSSHAQQNLSPHIRAALVDSVKIKNQAFYSTSGLCQDFLLVPKDNPYFSCAYDPFAILLLSEEQGGTRCVQAYEFPPPEFSTTELSNEPSEPVQLAQTDSDQLLDEGLSSALEELDVPRDPAQLTLPTSLLSGMNAVLDGDVVRLSRYAYELLVGSEEPPPYESPMRGGAAYIDMEHANLQVMKFAKYHPNKLLVTHHRDLTVRFQDMSPQRLICLDELPLTTSWPTPLPLLTINVNALISEPSIASHHHPISPRNTEIQSAKLSAESQTCSVVFKSGHILVYRVPGEAQQMSVEAYPDDEELVTLGRVPTKGRFQPVLMIDNSHGSVTICEVSDLGLMAIAYFGGALLIVDLTIPKVIVRDIFDTKGKKDRGLHLHSPEGSGKYRMQSLSWVICGFGQDSTPRVRLMASHHSGSTHIFTLDRPHQDRPWTVSSDVKVTEGYEDPLPRSSFILNGRTGAVCKADKETFKASDVRGHSPRPSEDVHSFWISAGHKGVKCIANVNGSRVGRAEWGKGKVIECVEILARNGIYVLCAITATRELLTYALPSLDYMHSFQLPSTPNSAISLDDTGDYVDWTFDPRTNAVSQISLGTFFKINHPYNDTVVDLAVGRRSLPPQPQPIPLGPTTLLGSLLNYKRSVTGDQIDALLAGPDRPPIKPSHARIDPESQKQRESKAQAVASQTSGMGSASGLYSSLSTALAERGEMLGDLEEGFRSLETGTKNMVSQAKKLAAQQTAKGWFGW</sequence>
<dbReference type="GO" id="GO:0005886">
    <property type="term" value="C:plasma membrane"/>
    <property type="evidence" value="ECO:0007669"/>
    <property type="project" value="TreeGrafter"/>
</dbReference>
<evidence type="ECO:0000313" key="7">
    <source>
        <dbReference type="Proteomes" id="UP000294933"/>
    </source>
</evidence>
<dbReference type="PROSITE" id="PS50082">
    <property type="entry name" value="WD_REPEATS_2"/>
    <property type="match status" value="1"/>
</dbReference>
<dbReference type="GO" id="GO:0006887">
    <property type="term" value="P:exocytosis"/>
    <property type="evidence" value="ECO:0007669"/>
    <property type="project" value="UniProtKB-KW"/>
</dbReference>
<dbReference type="PANTHER" id="PTHR10241">
    <property type="entry name" value="LETHAL 2 GIANT LARVAE PROTEIN"/>
    <property type="match status" value="1"/>
</dbReference>
<evidence type="ECO:0000256" key="1">
    <source>
        <dbReference type="ARBA" id="ARBA00008070"/>
    </source>
</evidence>
<dbReference type="STRING" id="50990.A0A4Y7QFD7"/>
<dbReference type="InterPro" id="IPR036322">
    <property type="entry name" value="WD40_repeat_dom_sf"/>
</dbReference>
<dbReference type="Proteomes" id="UP000294933">
    <property type="component" value="Unassembled WGS sequence"/>
</dbReference>
<organism evidence="6 7">
    <name type="scientific">Rickenella mellea</name>
    <dbReference type="NCBI Taxonomy" id="50990"/>
    <lineage>
        <taxon>Eukaryota</taxon>
        <taxon>Fungi</taxon>
        <taxon>Dikarya</taxon>
        <taxon>Basidiomycota</taxon>
        <taxon>Agaricomycotina</taxon>
        <taxon>Agaricomycetes</taxon>
        <taxon>Hymenochaetales</taxon>
        <taxon>Rickenellaceae</taxon>
        <taxon>Rickenella</taxon>
    </lineage>
</organism>
<evidence type="ECO:0000256" key="2">
    <source>
        <dbReference type="ARBA" id="ARBA00022483"/>
    </source>
</evidence>
<reference evidence="6 7" key="1">
    <citation type="submission" date="2018-06" db="EMBL/GenBank/DDBJ databases">
        <title>A transcriptomic atlas of mushroom development highlights an independent origin of complex multicellularity.</title>
        <authorList>
            <consortium name="DOE Joint Genome Institute"/>
            <person name="Krizsan K."/>
            <person name="Almasi E."/>
            <person name="Merenyi Z."/>
            <person name="Sahu N."/>
            <person name="Viragh M."/>
            <person name="Koszo T."/>
            <person name="Mondo S."/>
            <person name="Kiss B."/>
            <person name="Balint B."/>
            <person name="Kues U."/>
            <person name="Barry K."/>
            <person name="Hegedus J.C."/>
            <person name="Henrissat B."/>
            <person name="Johnson J."/>
            <person name="Lipzen A."/>
            <person name="Ohm R."/>
            <person name="Nagy I."/>
            <person name="Pangilinan J."/>
            <person name="Yan J."/>
            <person name="Xiong Y."/>
            <person name="Grigoriev I.V."/>
            <person name="Hibbett D.S."/>
            <person name="Nagy L.G."/>
        </authorList>
    </citation>
    <scope>NUCLEOTIDE SEQUENCE [LARGE SCALE GENOMIC DNA]</scope>
    <source>
        <strain evidence="6 7">SZMC22713</strain>
    </source>
</reference>
<dbReference type="EMBL" id="ML170161">
    <property type="protein sequence ID" value="TDL26364.1"/>
    <property type="molecule type" value="Genomic_DNA"/>
</dbReference>
<keyword evidence="7" id="KW-1185">Reference proteome</keyword>
<dbReference type="InterPro" id="IPR001680">
    <property type="entry name" value="WD40_rpt"/>
</dbReference>
<dbReference type="InterPro" id="IPR015943">
    <property type="entry name" value="WD40/YVTN_repeat-like_dom_sf"/>
</dbReference>
<protein>
    <recommendedName>
        <fullName evidence="5">Lethal giant larvae (Lgl)-like C-terminal domain-containing protein</fullName>
    </recommendedName>
</protein>
<evidence type="ECO:0000256" key="4">
    <source>
        <dbReference type="SAM" id="MobiDB-lite"/>
    </source>
</evidence>
<dbReference type="OrthoDB" id="19944at2759"/>
<dbReference type="InterPro" id="IPR013905">
    <property type="entry name" value="Lgl_C_dom"/>
</dbReference>
<dbReference type="PANTHER" id="PTHR10241:SF25">
    <property type="entry name" value="TOMOSYN, ISOFORM C"/>
    <property type="match status" value="1"/>
</dbReference>
<dbReference type="CDD" id="cd15873">
    <property type="entry name" value="R-SNARE_STXBP5_6"/>
    <property type="match status" value="1"/>
</dbReference>
<evidence type="ECO:0000256" key="3">
    <source>
        <dbReference type="PROSITE-ProRule" id="PRU00221"/>
    </source>
</evidence>
<evidence type="ECO:0000313" key="6">
    <source>
        <dbReference type="EMBL" id="TDL26364.1"/>
    </source>
</evidence>
<dbReference type="GO" id="GO:0005737">
    <property type="term" value="C:cytoplasm"/>
    <property type="evidence" value="ECO:0007669"/>
    <property type="project" value="TreeGrafter"/>
</dbReference>
<gene>
    <name evidence="6" type="ORF">BD410DRAFT_836264</name>
</gene>
<accession>A0A4Y7QFD7</accession>
<keyword evidence="2" id="KW-0268">Exocytosis</keyword>
<feature type="compositionally biased region" description="Polar residues" evidence="4">
    <location>
        <begin position="1051"/>
        <end position="1061"/>
    </location>
</feature>
<dbReference type="Pfam" id="PF08596">
    <property type="entry name" value="Lgl_C"/>
    <property type="match status" value="1"/>
</dbReference>
<dbReference type="SMART" id="SM00320">
    <property type="entry name" value="WD40"/>
    <property type="match status" value="5"/>
</dbReference>
<evidence type="ECO:0000259" key="5">
    <source>
        <dbReference type="Pfam" id="PF08596"/>
    </source>
</evidence>
<feature type="compositionally biased region" description="Basic and acidic residues" evidence="4">
    <location>
        <begin position="1034"/>
        <end position="1047"/>
    </location>
</feature>
<dbReference type="VEuPathDB" id="FungiDB:BD410DRAFT_836264"/>
<comment type="similarity">
    <text evidence="1">Belongs to the WD repeat L(2)GL family.</text>
</comment>
<feature type="repeat" description="WD" evidence="3">
    <location>
        <begin position="241"/>
        <end position="282"/>
    </location>
</feature>
<dbReference type="Gene3D" id="2.130.10.10">
    <property type="entry name" value="YVTN repeat-like/Quinoprotein amine dehydrogenase"/>
    <property type="match status" value="2"/>
</dbReference>
<name>A0A4Y7QFD7_9AGAM</name>
<dbReference type="SUPFAM" id="SSF50978">
    <property type="entry name" value="WD40 repeat-like"/>
    <property type="match status" value="1"/>
</dbReference>
<keyword evidence="3" id="KW-0853">WD repeat</keyword>
<feature type="region of interest" description="Disordered" evidence="4">
    <location>
        <begin position="1022"/>
        <end position="1061"/>
    </location>
</feature>
<dbReference type="GO" id="GO:0019905">
    <property type="term" value="F:syntaxin binding"/>
    <property type="evidence" value="ECO:0007669"/>
    <property type="project" value="TreeGrafter"/>
</dbReference>
<dbReference type="GO" id="GO:0006893">
    <property type="term" value="P:Golgi to plasma membrane transport"/>
    <property type="evidence" value="ECO:0007669"/>
    <property type="project" value="TreeGrafter"/>
</dbReference>
<feature type="domain" description="Lethal giant larvae (Lgl)-like C-terminal" evidence="5">
    <location>
        <begin position="631"/>
        <end position="1030"/>
    </location>
</feature>
<dbReference type="AlphaFoldDB" id="A0A4Y7QFD7"/>